<name>A0A9P7RMQ4_9AGAR</name>
<gene>
    <name evidence="1" type="ORF">E1B28_003499</name>
</gene>
<dbReference type="RefSeq" id="XP_043002446.1">
    <property type="nucleotide sequence ID" value="XM_043160489.1"/>
</dbReference>
<evidence type="ECO:0000313" key="1">
    <source>
        <dbReference type="EMBL" id="KAG7085975.1"/>
    </source>
</evidence>
<dbReference type="Pfam" id="PF13469">
    <property type="entry name" value="Sulfotransfer_3"/>
    <property type="match status" value="1"/>
</dbReference>
<comment type="caution">
    <text evidence="1">The sequence shown here is derived from an EMBL/GenBank/DDBJ whole genome shotgun (WGS) entry which is preliminary data.</text>
</comment>
<evidence type="ECO:0000313" key="2">
    <source>
        <dbReference type="Proteomes" id="UP001049176"/>
    </source>
</evidence>
<evidence type="ECO:0008006" key="3">
    <source>
        <dbReference type="Google" id="ProtNLM"/>
    </source>
</evidence>
<dbReference type="EMBL" id="CM032191">
    <property type="protein sequence ID" value="KAG7085975.1"/>
    <property type="molecule type" value="Genomic_DNA"/>
</dbReference>
<keyword evidence="2" id="KW-1185">Reference proteome</keyword>
<dbReference type="SUPFAM" id="SSF52540">
    <property type="entry name" value="P-loop containing nucleoside triphosphate hydrolases"/>
    <property type="match status" value="1"/>
</dbReference>
<sequence>MTTEPRRVFVFTHARTASNVFYKVLASHPIFHPAESSTFISAFGLGTDSQSARSRDKWQRWYNMSDDEVSKISYQSKLDDLERMMAEADMNKGKWFLATEHPYILMSSAEVHSHMNVPGSEIFPIPVIEDRMLDVIAESPSSELTIPGHVRNPTLLPDRIFFSLTPIFTIRHPARVIPSYARAVLNSFGTDTSDLDIPIGGAGFCLDRLVFDAFKAFDEARAAAEGRPPRVPIVVDGDRFVRDPRGQMRRVCEALGIDADEALLKYSWEANLDTEESKKREGFLSVLHRSTGVLDPRYDKPLDLQEEVRDWANKWDEKTARNLEEMVAGAMDDYEYLLQFSI</sequence>
<dbReference type="InterPro" id="IPR027417">
    <property type="entry name" value="P-loop_NTPase"/>
</dbReference>
<dbReference type="AlphaFoldDB" id="A0A9P7RMQ4"/>
<dbReference type="Gene3D" id="3.40.50.300">
    <property type="entry name" value="P-loop containing nucleotide triphosphate hydrolases"/>
    <property type="match status" value="1"/>
</dbReference>
<dbReference type="PANTHER" id="PTHR48312">
    <property type="match status" value="1"/>
</dbReference>
<protein>
    <recommendedName>
        <fullName evidence="3">Sulfotransferase</fullName>
    </recommendedName>
</protein>
<accession>A0A9P7RMQ4</accession>
<dbReference type="Proteomes" id="UP001049176">
    <property type="component" value="Chromosome 11"/>
</dbReference>
<organism evidence="1 2">
    <name type="scientific">Marasmius oreades</name>
    <name type="common">fairy-ring Marasmius</name>
    <dbReference type="NCBI Taxonomy" id="181124"/>
    <lineage>
        <taxon>Eukaryota</taxon>
        <taxon>Fungi</taxon>
        <taxon>Dikarya</taxon>
        <taxon>Basidiomycota</taxon>
        <taxon>Agaricomycotina</taxon>
        <taxon>Agaricomycetes</taxon>
        <taxon>Agaricomycetidae</taxon>
        <taxon>Agaricales</taxon>
        <taxon>Marasmiineae</taxon>
        <taxon>Marasmiaceae</taxon>
        <taxon>Marasmius</taxon>
    </lineage>
</organism>
<dbReference type="KEGG" id="more:E1B28_003499"/>
<dbReference type="PANTHER" id="PTHR48312:SF1">
    <property type="entry name" value="SULFOTRANSFERASE"/>
    <property type="match status" value="1"/>
</dbReference>
<dbReference type="OrthoDB" id="3650366at2759"/>
<proteinExistence type="predicted"/>
<dbReference type="GeneID" id="66072575"/>
<reference evidence="1" key="1">
    <citation type="journal article" date="2021" name="Genome Biol. Evol.">
        <title>The assembled and annotated genome of the fairy-ring fungus Marasmius oreades.</title>
        <authorList>
            <person name="Hiltunen M."/>
            <person name="Ament-Velasquez S.L."/>
            <person name="Johannesson H."/>
        </authorList>
    </citation>
    <scope>NUCLEOTIDE SEQUENCE</scope>
    <source>
        <strain evidence="1">03SP1</strain>
    </source>
</reference>